<feature type="compositionally biased region" description="Acidic residues" evidence="1">
    <location>
        <begin position="155"/>
        <end position="166"/>
    </location>
</feature>
<reference evidence="3" key="1">
    <citation type="submission" date="2021-01" db="EMBL/GenBank/DDBJ databases">
        <title>Metabolic potential, ecology and presence of endohyphal bacteria is reflected in genomic diversity of Mucoromycotina.</title>
        <authorList>
            <person name="Muszewska A."/>
            <person name="Okrasinska A."/>
            <person name="Steczkiewicz K."/>
            <person name="Drgas O."/>
            <person name="Orlowska M."/>
            <person name="Perlinska-Lenart U."/>
            <person name="Aleksandrzak-Piekarczyk T."/>
            <person name="Szatraj K."/>
            <person name="Zielenkiewicz U."/>
            <person name="Pilsyk S."/>
            <person name="Malc E."/>
            <person name="Mieczkowski P."/>
            <person name="Kruszewska J.S."/>
            <person name="Biernat P."/>
            <person name="Pawlowska J."/>
        </authorList>
    </citation>
    <scope>NUCLEOTIDE SEQUENCE</scope>
    <source>
        <strain evidence="3">WA0000018081</strain>
    </source>
</reference>
<organism evidence="3 4">
    <name type="scientific">Thamnidium elegans</name>
    <dbReference type="NCBI Taxonomy" id="101142"/>
    <lineage>
        <taxon>Eukaryota</taxon>
        <taxon>Fungi</taxon>
        <taxon>Fungi incertae sedis</taxon>
        <taxon>Mucoromycota</taxon>
        <taxon>Mucoromycotina</taxon>
        <taxon>Mucoromycetes</taxon>
        <taxon>Mucorales</taxon>
        <taxon>Mucorineae</taxon>
        <taxon>Mucoraceae</taxon>
        <taxon>Thamnidium</taxon>
    </lineage>
</organism>
<feature type="compositionally biased region" description="Acidic residues" evidence="1">
    <location>
        <begin position="523"/>
        <end position="542"/>
    </location>
</feature>
<dbReference type="EMBL" id="JAEPRE010000279">
    <property type="protein sequence ID" value="KAG2229384.1"/>
    <property type="molecule type" value="Genomic_DNA"/>
</dbReference>
<feature type="compositionally biased region" description="Acidic residues" evidence="1">
    <location>
        <begin position="467"/>
        <end position="476"/>
    </location>
</feature>
<proteinExistence type="predicted"/>
<evidence type="ECO:0000256" key="1">
    <source>
        <dbReference type="SAM" id="MobiDB-lite"/>
    </source>
</evidence>
<feature type="compositionally biased region" description="Acidic residues" evidence="1">
    <location>
        <begin position="387"/>
        <end position="413"/>
    </location>
</feature>
<dbReference type="AlphaFoldDB" id="A0A8H7SH73"/>
<dbReference type="Proteomes" id="UP000613177">
    <property type="component" value="Unassembled WGS sequence"/>
</dbReference>
<feature type="region of interest" description="Disordered" evidence="1">
    <location>
        <begin position="1"/>
        <end position="40"/>
    </location>
</feature>
<accession>A0A8H7SH73</accession>
<feature type="compositionally biased region" description="Basic residues" evidence="1">
    <location>
        <begin position="170"/>
        <end position="179"/>
    </location>
</feature>
<feature type="region of interest" description="Disordered" evidence="1">
    <location>
        <begin position="153"/>
        <end position="217"/>
    </location>
</feature>
<feature type="region of interest" description="Disordered" evidence="1">
    <location>
        <begin position="464"/>
        <end position="487"/>
    </location>
</feature>
<feature type="compositionally biased region" description="Acidic residues" evidence="1">
    <location>
        <begin position="565"/>
        <end position="590"/>
    </location>
</feature>
<feature type="region of interest" description="Disordered" evidence="1">
    <location>
        <begin position="380"/>
        <end position="451"/>
    </location>
</feature>
<gene>
    <name evidence="3" type="ORF">INT48_002787</name>
</gene>
<name>A0A8H7SH73_9FUNG</name>
<feature type="compositionally biased region" description="Basic and acidic residues" evidence="1">
    <location>
        <begin position="180"/>
        <end position="189"/>
    </location>
</feature>
<evidence type="ECO:0000313" key="4">
    <source>
        <dbReference type="Proteomes" id="UP000613177"/>
    </source>
</evidence>
<protein>
    <recommendedName>
        <fullName evidence="2">DNA replication checkpoint mediator MRC1 domain-containing protein</fullName>
    </recommendedName>
</protein>
<comment type="caution">
    <text evidence="3">The sequence shown here is derived from an EMBL/GenBank/DDBJ whole genome shotgun (WGS) entry which is preliminary data.</text>
</comment>
<dbReference type="InterPro" id="IPR018564">
    <property type="entry name" value="Repl_chkpnt_MRC1_dom"/>
</dbReference>
<evidence type="ECO:0000259" key="2">
    <source>
        <dbReference type="Pfam" id="PF09444"/>
    </source>
</evidence>
<feature type="region of interest" description="Disordered" evidence="1">
    <location>
        <begin position="499"/>
        <end position="590"/>
    </location>
</feature>
<feature type="compositionally biased region" description="Basic and acidic residues" evidence="1">
    <location>
        <begin position="499"/>
        <end position="512"/>
    </location>
</feature>
<feature type="compositionally biased region" description="Basic residues" evidence="1">
    <location>
        <begin position="111"/>
        <end position="127"/>
    </location>
</feature>
<sequence length="891" mass="102218">MDIFDNSQPLRGLDPLVKISSDQEQSDSEDEHGLSSLADYDTYANMNISENLKNILRMDSYDVSATQDDTESDNDSIYKAPNVNIEEINSTLTSKNKFTNFPLMPSEEKTPKKKLTKPREKKKKRDKGKAINILEQARQQKAKNLNNVLKKFADENSDDEEEEEEEKPVNKKKGRKTRKQKDDEIKVDENGEPLVRTTEFLNSDTDDSIDDNRALSKKEELEMHRNSERARRANQVKLTPVYNVKSFEDFVKRRDERETMSLSQLEVSSRLKQSQPIQVPLDDSSDDDLVIMNDPSKLLSPDRPIHLLSPARQSTIAFRNHNKSLLSRITNEGYMHRIKMEEAAKARGQFTSATERAKKLLEKEKNALLIDAQIKMHFDRNKNNNNLDDEDNEEEDQDYKDEEEEEEEVEDDYLNQLSGQDEDDEVDTEALNKRKINDDEDSEENTDMGIMAMKRWKNKKIKKSIFEDSDDEEEEQAVSKKKPAPVPVHSISNFFKAKETKVEEEHVEDKPLGRLKRRVIQPDAEEEEEDEDVDDDAMDIDEPVTIHRTYTTKSIPDPKEKNEYFEEEAEEEEDEYYGAGGEDLDNGEDLDEFEDDDLLVHENNEHIDEADLRDAFNKQDAESDHNIIQRLLKDVTGGGLRKQKAAAEAGIMLDDIDLYDEEDNDLIAIRRAAEARRRKLLRKKGGDPLENLMSDPKTSAFAKAAQAIPGEEVTVFLSDSEAEAEEPENTEVVHTKLVIQEEDDEEEEEDKDLMDIYSEEEDLVVDEFNPMASPLRVGLLNTVITSADDDNEEFQIETMQTAFSPLNNRRTKTMFSSPVNMNRFKRLISETNGHLSDSPRVGFGMTTPKSTKDEKKEATTSTIGGFLKSDNKSKKSKLSALTKKQDAFKYI</sequence>
<feature type="region of interest" description="Disordered" evidence="1">
    <location>
        <begin position="835"/>
        <end position="875"/>
    </location>
</feature>
<feature type="domain" description="DNA replication checkpoint mediator MRC1" evidence="2">
    <location>
        <begin position="559"/>
        <end position="703"/>
    </location>
</feature>
<feature type="region of interest" description="Disordered" evidence="1">
    <location>
        <begin position="96"/>
        <end position="132"/>
    </location>
</feature>
<dbReference type="Pfam" id="PF09444">
    <property type="entry name" value="MRC1"/>
    <property type="match status" value="1"/>
</dbReference>
<evidence type="ECO:0000313" key="3">
    <source>
        <dbReference type="EMBL" id="KAG2229384.1"/>
    </source>
</evidence>
<keyword evidence="4" id="KW-1185">Reference proteome</keyword>